<evidence type="ECO:0000313" key="3">
    <source>
        <dbReference type="EMBL" id="KAL1220493.1"/>
    </source>
</evidence>
<gene>
    <name evidence="3" type="ORF">V5N11_000984</name>
</gene>
<organism evidence="3 4">
    <name type="scientific">Cardamine amara subsp. amara</name>
    <dbReference type="NCBI Taxonomy" id="228776"/>
    <lineage>
        <taxon>Eukaryota</taxon>
        <taxon>Viridiplantae</taxon>
        <taxon>Streptophyta</taxon>
        <taxon>Embryophyta</taxon>
        <taxon>Tracheophyta</taxon>
        <taxon>Spermatophyta</taxon>
        <taxon>Magnoliopsida</taxon>
        <taxon>eudicotyledons</taxon>
        <taxon>Gunneridae</taxon>
        <taxon>Pentapetalae</taxon>
        <taxon>rosids</taxon>
        <taxon>malvids</taxon>
        <taxon>Brassicales</taxon>
        <taxon>Brassicaceae</taxon>
        <taxon>Cardamineae</taxon>
        <taxon>Cardamine</taxon>
    </lineage>
</organism>
<dbReference type="EMBL" id="JBANAX010000152">
    <property type="protein sequence ID" value="KAL1220493.1"/>
    <property type="molecule type" value="Genomic_DNA"/>
</dbReference>
<proteinExistence type="inferred from homology"/>
<keyword evidence="4" id="KW-1185">Reference proteome</keyword>
<reference evidence="3 4" key="1">
    <citation type="submission" date="2024-04" db="EMBL/GenBank/DDBJ databases">
        <title>Genome assembly C_amara_ONT_v2.</title>
        <authorList>
            <person name="Yant L."/>
            <person name="Moore C."/>
            <person name="Slenker M."/>
        </authorList>
    </citation>
    <scope>NUCLEOTIDE SEQUENCE [LARGE SCALE GENOMIC DNA]</scope>
    <source>
        <tissue evidence="3">Leaf</tissue>
    </source>
</reference>
<evidence type="ECO:0000259" key="2">
    <source>
        <dbReference type="Pfam" id="PF14432"/>
    </source>
</evidence>
<comment type="caution">
    <text evidence="3">The sequence shown here is derived from an EMBL/GenBank/DDBJ whole genome shotgun (WGS) entry which is preliminary data.</text>
</comment>
<protein>
    <submittedName>
        <fullName evidence="3">Pentatricopeptide repeat-containing protein</fullName>
    </submittedName>
</protein>
<name>A0ABD1BTH4_CARAN</name>
<evidence type="ECO:0000313" key="4">
    <source>
        <dbReference type="Proteomes" id="UP001558713"/>
    </source>
</evidence>
<dbReference type="Proteomes" id="UP001558713">
    <property type="component" value="Unassembled WGS sequence"/>
</dbReference>
<dbReference type="Pfam" id="PF14432">
    <property type="entry name" value="DYW_deaminase"/>
    <property type="match status" value="1"/>
</dbReference>
<evidence type="ECO:0000256" key="1">
    <source>
        <dbReference type="ARBA" id="ARBA00006643"/>
    </source>
</evidence>
<sequence length="108" mass="12716">MYEKLQFLRDKLKELGYTPDYRSALHDVEDEQKEEMLWCHSERLAIGFALINTAEGITITVMKNLRVCEDCHTVIKLISRVVGREIFLRDSTRFHHFKDGTCSCGDYW</sequence>
<comment type="similarity">
    <text evidence="1">Belongs to the PPR family. PCMP-H subfamily.</text>
</comment>
<feature type="domain" description="DYW" evidence="2">
    <location>
        <begin position="16"/>
        <end position="108"/>
    </location>
</feature>
<dbReference type="InterPro" id="IPR032867">
    <property type="entry name" value="DYW_dom"/>
</dbReference>
<dbReference type="AlphaFoldDB" id="A0ABD1BTH4"/>
<accession>A0ABD1BTH4</accession>